<dbReference type="SUPFAM" id="SSF55874">
    <property type="entry name" value="ATPase domain of HSP90 chaperone/DNA topoisomerase II/histidine kinase"/>
    <property type="match status" value="1"/>
</dbReference>
<evidence type="ECO:0000256" key="8">
    <source>
        <dbReference type="SAM" id="Phobius"/>
    </source>
</evidence>
<accession>A0A434AEV0</accession>
<dbReference type="GO" id="GO:0005886">
    <property type="term" value="C:plasma membrane"/>
    <property type="evidence" value="ECO:0007669"/>
    <property type="project" value="TreeGrafter"/>
</dbReference>
<comment type="catalytic activity">
    <reaction evidence="1">
        <text>ATP + protein L-histidine = ADP + protein N-phospho-L-histidine.</text>
        <dbReference type="EC" id="2.7.13.3"/>
    </reaction>
</comment>
<dbReference type="Pfam" id="PF00512">
    <property type="entry name" value="HisKA"/>
    <property type="match status" value="1"/>
</dbReference>
<organism evidence="10 11">
    <name type="scientific">Ancylomarina longa</name>
    <dbReference type="NCBI Taxonomy" id="2487017"/>
    <lineage>
        <taxon>Bacteria</taxon>
        <taxon>Pseudomonadati</taxon>
        <taxon>Bacteroidota</taxon>
        <taxon>Bacteroidia</taxon>
        <taxon>Marinilabiliales</taxon>
        <taxon>Marinifilaceae</taxon>
        <taxon>Ancylomarina</taxon>
    </lineage>
</organism>
<dbReference type="InterPro" id="IPR005467">
    <property type="entry name" value="His_kinase_dom"/>
</dbReference>
<evidence type="ECO:0000313" key="10">
    <source>
        <dbReference type="EMBL" id="RUT72855.1"/>
    </source>
</evidence>
<evidence type="ECO:0000256" key="4">
    <source>
        <dbReference type="ARBA" id="ARBA00022679"/>
    </source>
</evidence>
<keyword evidence="7 8" id="KW-1133">Transmembrane helix</keyword>
<dbReference type="SMART" id="SM00388">
    <property type="entry name" value="HisKA"/>
    <property type="match status" value="1"/>
</dbReference>
<evidence type="ECO:0000256" key="1">
    <source>
        <dbReference type="ARBA" id="ARBA00000085"/>
    </source>
</evidence>
<dbReference type="PANTHER" id="PTHR45436">
    <property type="entry name" value="SENSOR HISTIDINE KINASE YKOH"/>
    <property type="match status" value="1"/>
</dbReference>
<evidence type="ECO:0000256" key="7">
    <source>
        <dbReference type="ARBA" id="ARBA00022989"/>
    </source>
</evidence>
<proteinExistence type="predicted"/>
<keyword evidence="4" id="KW-0808">Transferase</keyword>
<dbReference type="Pfam" id="PF02518">
    <property type="entry name" value="HATPase_c"/>
    <property type="match status" value="1"/>
</dbReference>
<protein>
    <recommendedName>
        <fullName evidence="2">histidine kinase</fullName>
        <ecNumber evidence="2">2.7.13.3</ecNumber>
    </recommendedName>
</protein>
<dbReference type="Gene3D" id="3.30.565.10">
    <property type="entry name" value="Histidine kinase-like ATPase, C-terminal domain"/>
    <property type="match status" value="1"/>
</dbReference>
<evidence type="ECO:0000256" key="5">
    <source>
        <dbReference type="ARBA" id="ARBA00022692"/>
    </source>
</evidence>
<keyword evidence="6 10" id="KW-0418">Kinase</keyword>
<dbReference type="InterPro" id="IPR036890">
    <property type="entry name" value="HATPase_C_sf"/>
</dbReference>
<dbReference type="SMART" id="SM00387">
    <property type="entry name" value="HATPase_c"/>
    <property type="match status" value="1"/>
</dbReference>
<sequence length="421" mass="48991">MTKKLIHKTSRAYLLFSVIVVLIIAPVFYFVTEQLYIEDADEALTLRKKEFLHYNRPHFKSSDINVWNKFNRDIKIIANTGTSRDSFFYNHYYDTLDAEEETYRELNTPVVIEGKKYTFLARTNLVETEDLIVSIAVLFIALLIVLLLGLFFISKILSLKLWKPFYKTLAQIEAFEIDKNNSFDFSDSKIEEFNRLNQSIKKLITKNISIYRSQREFIENAAHELQTPLAVFQAKIDLLYQHTELNKEQLEIINALNDSVRRIKRLNKNLLLLSKIDNKVFASKQKVSIQKQFEKLLDFYSEQAQSMHIGIEINLQEDILVDTNSDLLDILLNNLFQNAIRHNREGGKINIQLADNSLSFSNTGEPIALDVDKLFRRFSKSSSSSRGNGLGLAIIQKIAESNNWKIAYTYEHNYHCFKLTF</sequence>
<dbReference type="Proteomes" id="UP000282985">
    <property type="component" value="Unassembled WGS sequence"/>
</dbReference>
<dbReference type="SUPFAM" id="SSF47384">
    <property type="entry name" value="Homodimeric domain of signal transducing histidine kinase"/>
    <property type="match status" value="1"/>
</dbReference>
<evidence type="ECO:0000313" key="11">
    <source>
        <dbReference type="Proteomes" id="UP000282985"/>
    </source>
</evidence>
<dbReference type="PROSITE" id="PS50109">
    <property type="entry name" value="HIS_KIN"/>
    <property type="match status" value="1"/>
</dbReference>
<dbReference type="AlphaFoldDB" id="A0A434AEV0"/>
<keyword evidence="3" id="KW-0597">Phosphoprotein</keyword>
<name>A0A434AEV0_9BACT</name>
<dbReference type="GO" id="GO:0000155">
    <property type="term" value="F:phosphorelay sensor kinase activity"/>
    <property type="evidence" value="ECO:0007669"/>
    <property type="project" value="InterPro"/>
</dbReference>
<dbReference type="EMBL" id="RJJX01000041">
    <property type="protein sequence ID" value="RUT72855.1"/>
    <property type="molecule type" value="Genomic_DNA"/>
</dbReference>
<dbReference type="RefSeq" id="WP_127345035.1">
    <property type="nucleotide sequence ID" value="NZ_RJJX01000041.1"/>
</dbReference>
<dbReference type="InterPro" id="IPR003661">
    <property type="entry name" value="HisK_dim/P_dom"/>
</dbReference>
<evidence type="ECO:0000256" key="3">
    <source>
        <dbReference type="ARBA" id="ARBA00022553"/>
    </source>
</evidence>
<dbReference type="OrthoDB" id="1522504at2"/>
<gene>
    <name evidence="10" type="ORF">DLK05_16350</name>
</gene>
<evidence type="ECO:0000256" key="2">
    <source>
        <dbReference type="ARBA" id="ARBA00012438"/>
    </source>
</evidence>
<feature type="transmembrane region" description="Helical" evidence="8">
    <location>
        <begin position="12"/>
        <end position="31"/>
    </location>
</feature>
<evidence type="ECO:0000259" key="9">
    <source>
        <dbReference type="PROSITE" id="PS50109"/>
    </source>
</evidence>
<dbReference type="InterPro" id="IPR036097">
    <property type="entry name" value="HisK_dim/P_sf"/>
</dbReference>
<keyword evidence="8" id="KW-0472">Membrane</keyword>
<dbReference type="CDD" id="cd00082">
    <property type="entry name" value="HisKA"/>
    <property type="match status" value="1"/>
</dbReference>
<keyword evidence="11" id="KW-1185">Reference proteome</keyword>
<evidence type="ECO:0000256" key="6">
    <source>
        <dbReference type="ARBA" id="ARBA00022777"/>
    </source>
</evidence>
<dbReference type="PANTHER" id="PTHR45436:SF5">
    <property type="entry name" value="SENSOR HISTIDINE KINASE TRCS"/>
    <property type="match status" value="1"/>
</dbReference>
<feature type="domain" description="Histidine kinase" evidence="9">
    <location>
        <begin position="220"/>
        <end position="421"/>
    </location>
</feature>
<feature type="transmembrane region" description="Helical" evidence="8">
    <location>
        <begin position="131"/>
        <end position="153"/>
    </location>
</feature>
<dbReference type="EC" id="2.7.13.3" evidence="2"/>
<comment type="caution">
    <text evidence="10">The sequence shown here is derived from an EMBL/GenBank/DDBJ whole genome shotgun (WGS) entry which is preliminary data.</text>
</comment>
<dbReference type="InterPro" id="IPR003594">
    <property type="entry name" value="HATPase_dom"/>
</dbReference>
<dbReference type="InterPro" id="IPR050428">
    <property type="entry name" value="TCS_sensor_his_kinase"/>
</dbReference>
<dbReference type="Gene3D" id="1.10.287.130">
    <property type="match status" value="1"/>
</dbReference>
<reference evidence="10 11" key="1">
    <citation type="submission" date="2018-11" db="EMBL/GenBank/DDBJ databases">
        <title>Parancylomarina longa gen. nov., sp. nov., isolated from sediments of southern Okinawa.</title>
        <authorList>
            <person name="Fu T."/>
        </authorList>
    </citation>
    <scope>NUCLEOTIDE SEQUENCE [LARGE SCALE GENOMIC DNA]</scope>
    <source>
        <strain evidence="10 11">T3-2 S1-C</strain>
    </source>
</reference>
<keyword evidence="5 8" id="KW-0812">Transmembrane</keyword>